<name>A0A7U3YA19_BUCA5</name>
<evidence type="ECO:0000313" key="6">
    <source>
        <dbReference type="EMBL" id="ACL30463.1"/>
    </source>
</evidence>
<dbReference type="PANTHER" id="PTHR36985:SF1">
    <property type="entry name" value="TRANSLOCATION AND ASSEMBLY MODULE SUBUNIT TAMB"/>
    <property type="match status" value="1"/>
</dbReference>
<reference evidence="6 7" key="1">
    <citation type="journal article" date="2009" name="Science">
        <title>The dynamics and time scale of ongoing genomic erosion in symbiotic bacteria.</title>
        <authorList>
            <person name="Moran N.A."/>
            <person name="McLaughlin H.J."/>
            <person name="Sorek R."/>
        </authorList>
    </citation>
    <scope>NUCLEOTIDE SEQUENCE [LARGE SCALE GENOMIC DNA]</scope>
    <source>
        <strain evidence="6 7">5A</strain>
    </source>
</reference>
<dbReference type="Proteomes" id="UP000006904">
    <property type="component" value="Chromosome"/>
</dbReference>
<dbReference type="OrthoDB" id="5555605at2"/>
<accession>A0A7U3YA19</accession>
<feature type="transmembrane region" description="Helical" evidence="5">
    <location>
        <begin position="12"/>
        <end position="36"/>
    </location>
</feature>
<comment type="subcellular location">
    <subcellularLocation>
        <location evidence="1">Membrane</location>
        <topology evidence="1">Single-pass membrane protein</topology>
    </subcellularLocation>
</comment>
<keyword evidence="3 5" id="KW-1133">Transmembrane helix</keyword>
<dbReference type="GO" id="GO:0009306">
    <property type="term" value="P:protein secretion"/>
    <property type="evidence" value="ECO:0007669"/>
    <property type="project" value="TreeGrafter"/>
</dbReference>
<evidence type="ECO:0000313" key="7">
    <source>
        <dbReference type="Proteomes" id="UP000006904"/>
    </source>
</evidence>
<evidence type="ECO:0000256" key="3">
    <source>
        <dbReference type="ARBA" id="ARBA00022989"/>
    </source>
</evidence>
<gene>
    <name evidence="6" type="primary">ytfN</name>
    <name evidence="6" type="ordered locus">BUAP5A_086</name>
</gene>
<dbReference type="GO" id="GO:0005886">
    <property type="term" value="C:plasma membrane"/>
    <property type="evidence" value="ECO:0007669"/>
    <property type="project" value="TreeGrafter"/>
</dbReference>
<dbReference type="AlphaFoldDB" id="A0A7U3YA19"/>
<keyword evidence="4 5" id="KW-0472">Membrane</keyword>
<evidence type="ECO:0000256" key="1">
    <source>
        <dbReference type="ARBA" id="ARBA00004167"/>
    </source>
</evidence>
<evidence type="ECO:0000256" key="4">
    <source>
        <dbReference type="ARBA" id="ARBA00023136"/>
    </source>
</evidence>
<protein>
    <recommendedName>
        <fullName evidence="8">Translocation/assembly module TamB</fullName>
    </recommendedName>
</protein>
<dbReference type="PANTHER" id="PTHR36985">
    <property type="entry name" value="TRANSLOCATION AND ASSEMBLY MODULE SUBUNIT TAMB"/>
    <property type="match status" value="1"/>
</dbReference>
<evidence type="ECO:0000256" key="2">
    <source>
        <dbReference type="ARBA" id="ARBA00022692"/>
    </source>
</evidence>
<proteinExistence type="predicted"/>
<dbReference type="GO" id="GO:0097347">
    <property type="term" value="C:TAM protein secretion complex"/>
    <property type="evidence" value="ECO:0007669"/>
    <property type="project" value="TreeGrafter"/>
</dbReference>
<keyword evidence="2 5" id="KW-0812">Transmembrane</keyword>
<evidence type="ECO:0000256" key="5">
    <source>
        <dbReference type="SAM" id="Phobius"/>
    </source>
</evidence>
<dbReference type="RefSeq" id="WP_009874040.1">
    <property type="nucleotide sequence ID" value="NC_011833.1"/>
</dbReference>
<evidence type="ECO:0008006" key="8">
    <source>
        <dbReference type="Google" id="ProtNLM"/>
    </source>
</evidence>
<dbReference type="EMBL" id="CP001161">
    <property type="protein sequence ID" value="ACL30463.1"/>
    <property type="molecule type" value="Genomic_DNA"/>
</dbReference>
<sequence>MSIYRRYISKSVIFFSVFFVIFFLFIESSVGFKYIFNFTNRIFIGLKAEEISGNWRDFTLKNIKYDVFGISITANSLHIVLDTRSLFKMSTIFKKIETKNVILSLKKNTASNFSQNSLPSKISKNIFFIKYPIILKKIHADKILFTSPKVRVSFLDVLSGIKLVGNNIIFSPTYINTIHVSSAKFNFEKKNILNKSTIIKNFNKIKKIYSFSYFSSNQTKKNFPLNIYLKSLKCNKTQFIDYEYKNLLQVELQANIENNILQINKMKVDSSFLKMNSYGKVIFNNDYSISCVMNSKTVIPSLYNKSINFQLKANFNVDHQLIFKLISKDLYNMKINGLVFLNFSDYPFFIKLQSRNLSCVIKKNYIFKLKSFDGVLKGYINNYFFSLKNIFTLQDLPPIFIDIQGRGDLNNIFLKKINFFPIKQKKFYKKVIHPEDYIKNNQYILKLIGQINITGKSDRHTHYVHIPKIDLYANIMKKKLSILGALYYKNFNFIETPGINLLLGKNKLYLRGSLGKKYNIYSSIYANNLDYFFPKLQGRIQAKVNFLGNNKFPIISSKILARDLNWNNIYFKNIKVLTGININNTFSGKMLIYANKIHFYKFYINTLHIQTYSNNHKQNFSFLLKSNRLHINLIINGAFNNKTGHWHGFFKKINIRTFWGQVTAKKNNFIHYYDSHNSITNFYQKSIKKRNCFSSFLYNVKMSFFNLFNRSFISFESKLSINAKLKLILGKMISDGAIFLKGNNTKLEKKINKKIFIQNIDFFKISMNLIKNDFKSKWIIKKNKKLSNNKNIFGYLNIIDIYNKKNIKGEFIFYKLPFSFINFFTTNFKEVSGKFQSKIKLFGTLYQPKVLADVRFKNIFIRSNNILKYITLFFPYFLGKVDNIKINQEIMMNKGNILFTLKPFFKNNSADIEWNIAFNSKKISVLIFPKIKVKFSSKLNLHYLFSKYDLIGYIKFSLFYFQINEKNFIF</sequence>
<organism evidence="6 7">
    <name type="scientific">Buchnera aphidicola subsp. Acyrthosiphon pisum (strain 5A)</name>
    <dbReference type="NCBI Taxonomy" id="563178"/>
    <lineage>
        <taxon>Bacteria</taxon>
        <taxon>Pseudomonadati</taxon>
        <taxon>Pseudomonadota</taxon>
        <taxon>Gammaproteobacteria</taxon>
        <taxon>Enterobacterales</taxon>
        <taxon>Erwiniaceae</taxon>
        <taxon>Buchnera</taxon>
    </lineage>
</organism>
<dbReference type="KEGG" id="bap:BUAP5A_086"/>